<name>A0A6A6DFK3_9PEZI</name>
<dbReference type="Proteomes" id="UP000800200">
    <property type="component" value="Unassembled WGS sequence"/>
</dbReference>
<accession>A0A6A6DFK3</accession>
<dbReference type="AlphaFoldDB" id="A0A6A6DFK3"/>
<protein>
    <submittedName>
        <fullName evidence="1">Uncharacterized protein</fullName>
    </submittedName>
</protein>
<sequence length="210" mass="23073">MQEIGLMLPHLDSSNTHILASPSATRRKAAQRCHRTYKRPPNYIVSDGEQHLKIGNMTGTRARRVLATTECHSETVRTAVEFLTDIQSRANSGQLSHRKLAYRFSRYALCLTKTSPPLLFSTSRMRVFDSSALPRACEHSTIVECPSSAPFVVLVQVSAHQCILCSTALHCTRLVLLESCLVASTFSPKASVSGTVHSTLSLAMHFVASC</sequence>
<proteinExistence type="predicted"/>
<dbReference type="EMBL" id="ML994676">
    <property type="protein sequence ID" value="KAF2178284.1"/>
    <property type="molecule type" value="Genomic_DNA"/>
</dbReference>
<reference evidence="1" key="1">
    <citation type="journal article" date="2020" name="Stud. Mycol.">
        <title>101 Dothideomycetes genomes: a test case for predicting lifestyles and emergence of pathogens.</title>
        <authorList>
            <person name="Haridas S."/>
            <person name="Albert R."/>
            <person name="Binder M."/>
            <person name="Bloem J."/>
            <person name="Labutti K."/>
            <person name="Salamov A."/>
            <person name="Andreopoulos B."/>
            <person name="Baker S."/>
            <person name="Barry K."/>
            <person name="Bills G."/>
            <person name="Bluhm B."/>
            <person name="Cannon C."/>
            <person name="Castanera R."/>
            <person name="Culley D."/>
            <person name="Daum C."/>
            <person name="Ezra D."/>
            <person name="Gonzalez J."/>
            <person name="Henrissat B."/>
            <person name="Kuo A."/>
            <person name="Liang C."/>
            <person name="Lipzen A."/>
            <person name="Lutzoni F."/>
            <person name="Magnuson J."/>
            <person name="Mondo S."/>
            <person name="Nolan M."/>
            <person name="Ohm R."/>
            <person name="Pangilinan J."/>
            <person name="Park H.-J."/>
            <person name="Ramirez L."/>
            <person name="Alfaro M."/>
            <person name="Sun H."/>
            <person name="Tritt A."/>
            <person name="Yoshinaga Y."/>
            <person name="Zwiers L.-H."/>
            <person name="Turgeon B."/>
            <person name="Goodwin S."/>
            <person name="Spatafora J."/>
            <person name="Crous P."/>
            <person name="Grigoriev I."/>
        </authorList>
    </citation>
    <scope>NUCLEOTIDE SEQUENCE</scope>
    <source>
        <strain evidence="1">CBS 207.26</strain>
    </source>
</reference>
<gene>
    <name evidence="1" type="ORF">K469DRAFT_334889</name>
</gene>
<evidence type="ECO:0000313" key="1">
    <source>
        <dbReference type="EMBL" id="KAF2178284.1"/>
    </source>
</evidence>
<keyword evidence="2" id="KW-1185">Reference proteome</keyword>
<evidence type="ECO:0000313" key="2">
    <source>
        <dbReference type="Proteomes" id="UP000800200"/>
    </source>
</evidence>
<organism evidence="1 2">
    <name type="scientific">Zopfia rhizophila CBS 207.26</name>
    <dbReference type="NCBI Taxonomy" id="1314779"/>
    <lineage>
        <taxon>Eukaryota</taxon>
        <taxon>Fungi</taxon>
        <taxon>Dikarya</taxon>
        <taxon>Ascomycota</taxon>
        <taxon>Pezizomycotina</taxon>
        <taxon>Dothideomycetes</taxon>
        <taxon>Dothideomycetes incertae sedis</taxon>
        <taxon>Zopfiaceae</taxon>
        <taxon>Zopfia</taxon>
    </lineage>
</organism>